<reference evidence="7 8" key="1">
    <citation type="submission" date="2011-12" db="EMBL/GenBank/DDBJ databases">
        <title>The Genome Sequence of Prevotella maculosa OT 289.</title>
        <authorList>
            <consortium name="The Broad Institute Genome Sequencing Platform"/>
            <person name="Earl A."/>
            <person name="Ward D."/>
            <person name="Feldgarden M."/>
            <person name="Gevers D."/>
            <person name="Izard J."/>
            <person name="Blanton J.M."/>
            <person name="Mathney J."/>
            <person name="Tanner A.C."/>
            <person name="Dewhirst F.E."/>
            <person name="Young S.K."/>
            <person name="Zeng Q."/>
            <person name="Gargeya S."/>
            <person name="Fitzgerald M."/>
            <person name="Haas B."/>
            <person name="Abouelleil A."/>
            <person name="Alvarado L."/>
            <person name="Arachchi H.M."/>
            <person name="Berlin A."/>
            <person name="Chapman S.B."/>
            <person name="Gearin G."/>
            <person name="Goldberg J."/>
            <person name="Griggs A."/>
            <person name="Gujja S."/>
            <person name="Hansen M."/>
            <person name="Heiman D."/>
            <person name="Howarth C."/>
            <person name="Larimer J."/>
            <person name="Lui A."/>
            <person name="MacDonald P.J.P."/>
            <person name="McCowen C."/>
            <person name="Montmayeur A."/>
            <person name="Murphy C."/>
            <person name="Neiman D."/>
            <person name="Pearson M."/>
            <person name="Priest M."/>
            <person name="Roberts A."/>
            <person name="Saif S."/>
            <person name="Shea T."/>
            <person name="Sisk P."/>
            <person name="Stolte C."/>
            <person name="Sykes S."/>
            <person name="Wortman J."/>
            <person name="Nusbaum C."/>
            <person name="Birren B."/>
        </authorList>
    </citation>
    <scope>NUCLEOTIDE SEQUENCE [LARGE SCALE GENOMIC DNA]</scope>
    <source>
        <strain evidence="7 8">OT 289</strain>
    </source>
</reference>
<proteinExistence type="predicted"/>
<dbReference type="Gene3D" id="3.20.20.80">
    <property type="entry name" value="Glycosidases"/>
    <property type="match status" value="1"/>
</dbReference>
<accession>H1HKW8</accession>
<dbReference type="RefSeq" id="WP_008564583.1">
    <property type="nucleotide sequence ID" value="NZ_JH594501.1"/>
</dbReference>
<feature type="signal peptide" evidence="4">
    <location>
        <begin position="1"/>
        <end position="19"/>
    </location>
</feature>
<keyword evidence="8" id="KW-1185">Reference proteome</keyword>
<dbReference type="Gene3D" id="2.60.220.20">
    <property type="entry name" value="putative beta-Galactosidase from caulobacter crescentus"/>
    <property type="match status" value="1"/>
</dbReference>
<dbReference type="InterPro" id="IPR017853">
    <property type="entry name" value="GH"/>
</dbReference>
<evidence type="ECO:0000259" key="5">
    <source>
        <dbReference type="Pfam" id="PF02449"/>
    </source>
</evidence>
<keyword evidence="4" id="KW-0732">Signal</keyword>
<comment type="caution">
    <text evidence="7">The sequence shown here is derived from an EMBL/GenBank/DDBJ whole genome shotgun (WGS) entry which is preliminary data.</text>
</comment>
<feature type="region of interest" description="Disordered" evidence="3">
    <location>
        <begin position="433"/>
        <end position="457"/>
    </location>
</feature>
<sequence>MKQLVLLLTLTLSSLSAFAQHFILGAELSNSAATSIADIDSVIPKVARAGINTVLVPAQWDLIEPREGVFDFSTIDETIRVARREKLKVILLWFGAWKNSMSCYAPLWFKQDKRFPRAMTAEGKPLEIATAFSEAVFQADNKAFMALIHHLKAVDTDRTVLMIQVENEIGMLESARDHSPLANREYDKGAWRKELKSIGFTAENEYEDEAFQAIYYAKYVERLAVNAKKVIDLPLFVNAAMNSRGRKPGEYPSAGPLAHLKTIWKKFAPHIDLMAPDIYDTGFAGWAAQYDFKDNPLFIPESRSCRDTGVRALYTFGAHNTVGFSCFALDHADAETVENVRQGYALLRQLRPLLTGNLKHHGLLFGTADDEKIIHEDDFIITSRHYFTLPWDPRAKASTWPEAGGMIIRLDKGDYFIAGNGLVVSFQTETEHRQHEEKKLGEDGFAEKGNENKAKKPQKTFTGKRAGIGFVDEVEVLPDGNLHYLRRLNGDEDHQGRHARIAVGDWKVLHVKLYTYE</sequence>
<dbReference type="GO" id="GO:0004565">
    <property type="term" value="F:beta-galactosidase activity"/>
    <property type="evidence" value="ECO:0007669"/>
    <property type="project" value="InterPro"/>
</dbReference>
<feature type="compositionally biased region" description="Basic and acidic residues" evidence="3">
    <location>
        <begin position="433"/>
        <end position="454"/>
    </location>
</feature>
<dbReference type="EMBL" id="AGEK01000016">
    <property type="protein sequence ID" value="EHO73219.1"/>
    <property type="molecule type" value="Genomic_DNA"/>
</dbReference>
<evidence type="ECO:0000313" key="7">
    <source>
        <dbReference type="EMBL" id="EHO73219.1"/>
    </source>
</evidence>
<organism evidence="7 8">
    <name type="scientific">Segatella maculosa OT 289</name>
    <dbReference type="NCBI Taxonomy" id="999422"/>
    <lineage>
        <taxon>Bacteria</taxon>
        <taxon>Pseudomonadati</taxon>
        <taxon>Bacteroidota</taxon>
        <taxon>Bacteroidia</taxon>
        <taxon>Bacteroidales</taxon>
        <taxon>Prevotellaceae</taxon>
        <taxon>Segatella</taxon>
    </lineage>
</organism>
<dbReference type="AlphaFoldDB" id="H1HKW8"/>
<dbReference type="Proteomes" id="UP000003167">
    <property type="component" value="Unassembled WGS sequence"/>
</dbReference>
<evidence type="ECO:0000256" key="2">
    <source>
        <dbReference type="ARBA" id="ARBA00023295"/>
    </source>
</evidence>
<evidence type="ECO:0000259" key="6">
    <source>
        <dbReference type="Pfam" id="PF18120"/>
    </source>
</evidence>
<dbReference type="STRING" id="999422.HMPREF9944_00812"/>
<evidence type="ECO:0000256" key="4">
    <source>
        <dbReference type="SAM" id="SignalP"/>
    </source>
</evidence>
<dbReference type="GO" id="GO:0009341">
    <property type="term" value="C:beta-galactosidase complex"/>
    <property type="evidence" value="ECO:0007669"/>
    <property type="project" value="InterPro"/>
</dbReference>
<dbReference type="HOGENOM" id="CLU_027430_0_0_10"/>
<gene>
    <name evidence="7" type="ORF">HMPREF9944_00812</name>
</gene>
<dbReference type="Pfam" id="PF02449">
    <property type="entry name" value="Glyco_hydro_42"/>
    <property type="match status" value="1"/>
</dbReference>
<name>H1HKW8_9BACT</name>
<feature type="domain" description="DUF5597" evidence="6">
    <location>
        <begin position="341"/>
        <end position="500"/>
    </location>
</feature>
<evidence type="ECO:0008006" key="9">
    <source>
        <dbReference type="Google" id="ProtNLM"/>
    </source>
</evidence>
<dbReference type="SUPFAM" id="SSF51445">
    <property type="entry name" value="(Trans)glycosidases"/>
    <property type="match status" value="1"/>
</dbReference>
<dbReference type="Pfam" id="PF18120">
    <property type="entry name" value="DUF5597"/>
    <property type="match status" value="1"/>
</dbReference>
<evidence type="ECO:0000256" key="3">
    <source>
        <dbReference type="SAM" id="MobiDB-lite"/>
    </source>
</evidence>
<dbReference type="GO" id="GO:0005975">
    <property type="term" value="P:carbohydrate metabolic process"/>
    <property type="evidence" value="ECO:0007669"/>
    <property type="project" value="InterPro"/>
</dbReference>
<keyword evidence="2" id="KW-0326">Glycosidase</keyword>
<protein>
    <recommendedName>
        <fullName evidence="9">Glycoside hydrolase 35 catalytic domain-containing protein</fullName>
    </recommendedName>
</protein>
<dbReference type="PATRIC" id="fig|999422.3.peg.836"/>
<keyword evidence="1" id="KW-0378">Hydrolase</keyword>
<dbReference type="InterPro" id="IPR013529">
    <property type="entry name" value="Glyco_hydro_42_N"/>
</dbReference>
<feature type="domain" description="Glycoside hydrolase family 42 N-terminal" evidence="5">
    <location>
        <begin position="42"/>
        <end position="188"/>
    </location>
</feature>
<dbReference type="InterPro" id="IPR040719">
    <property type="entry name" value="DUF5597"/>
</dbReference>
<feature type="chain" id="PRO_5003549877" description="Glycoside hydrolase 35 catalytic domain-containing protein" evidence="4">
    <location>
        <begin position="20"/>
        <end position="517"/>
    </location>
</feature>
<evidence type="ECO:0000256" key="1">
    <source>
        <dbReference type="ARBA" id="ARBA00022801"/>
    </source>
</evidence>
<evidence type="ECO:0000313" key="8">
    <source>
        <dbReference type="Proteomes" id="UP000003167"/>
    </source>
</evidence>